<proteinExistence type="predicted"/>
<feature type="non-terminal residue" evidence="2">
    <location>
        <position position="172"/>
    </location>
</feature>
<dbReference type="EMBL" id="UINC01162242">
    <property type="protein sequence ID" value="SVD61890.1"/>
    <property type="molecule type" value="Genomic_DNA"/>
</dbReference>
<name>A0A382WTH5_9ZZZZ</name>
<dbReference type="InterPro" id="IPR011576">
    <property type="entry name" value="Pyridox_Oxase_N"/>
</dbReference>
<dbReference type="AlphaFoldDB" id="A0A382WTH5"/>
<feature type="domain" description="Pyridoxamine 5'-phosphate oxidase N-terminal" evidence="1">
    <location>
        <begin position="36"/>
        <end position="160"/>
    </location>
</feature>
<gene>
    <name evidence="2" type="ORF">METZ01_LOCUS414744</name>
</gene>
<sequence length="172" mass="19900">MSEETAKKPNFDPITLEQVDVNKDYPMEPDEFEILYKHNCYCHMAHISQYGYPIVTPMFYVVLDDGHIYISSVNKYRKKIEHLIANPKISVSISNDGSNAKRQKSIQIIGKAEVSFDQELLTKVHWKIIDKYWWDLAGNDELRAAAFKGVHTPNRAIIKVIPNKKSPTSWDF</sequence>
<reference evidence="2" key="1">
    <citation type="submission" date="2018-05" db="EMBL/GenBank/DDBJ databases">
        <authorList>
            <person name="Lanie J.A."/>
            <person name="Ng W.-L."/>
            <person name="Kazmierczak K.M."/>
            <person name="Andrzejewski T.M."/>
            <person name="Davidsen T.M."/>
            <person name="Wayne K.J."/>
            <person name="Tettelin H."/>
            <person name="Glass J.I."/>
            <person name="Rusch D."/>
            <person name="Podicherti R."/>
            <person name="Tsui H.-C.T."/>
            <person name="Winkler M.E."/>
        </authorList>
    </citation>
    <scope>NUCLEOTIDE SEQUENCE</scope>
</reference>
<evidence type="ECO:0000313" key="2">
    <source>
        <dbReference type="EMBL" id="SVD61890.1"/>
    </source>
</evidence>
<dbReference type="InterPro" id="IPR012349">
    <property type="entry name" value="Split_barrel_FMN-bd"/>
</dbReference>
<evidence type="ECO:0000259" key="1">
    <source>
        <dbReference type="Pfam" id="PF01243"/>
    </source>
</evidence>
<organism evidence="2">
    <name type="scientific">marine metagenome</name>
    <dbReference type="NCBI Taxonomy" id="408172"/>
    <lineage>
        <taxon>unclassified sequences</taxon>
        <taxon>metagenomes</taxon>
        <taxon>ecological metagenomes</taxon>
    </lineage>
</organism>
<dbReference type="Gene3D" id="2.30.110.10">
    <property type="entry name" value="Electron Transport, Fmn-binding Protein, Chain A"/>
    <property type="match status" value="1"/>
</dbReference>
<protein>
    <recommendedName>
        <fullName evidence="1">Pyridoxamine 5'-phosphate oxidase N-terminal domain-containing protein</fullName>
    </recommendedName>
</protein>
<dbReference type="SUPFAM" id="SSF50475">
    <property type="entry name" value="FMN-binding split barrel"/>
    <property type="match status" value="1"/>
</dbReference>
<dbReference type="Pfam" id="PF01243">
    <property type="entry name" value="PNPOx_N"/>
    <property type="match status" value="1"/>
</dbReference>
<accession>A0A382WTH5</accession>